<accession>Q6K2C3</accession>
<evidence type="ECO:0000256" key="1">
    <source>
        <dbReference type="SAM" id="MobiDB-lite"/>
    </source>
</evidence>
<evidence type="ECO:0000313" key="4">
    <source>
        <dbReference type="Proteomes" id="UP000000763"/>
    </source>
</evidence>
<gene>
    <name evidence="3" type="ORF">OSJNBa0011D16.15</name>
    <name evidence="2" type="ORF">OSJNBa0038I09.27</name>
</gene>
<feature type="compositionally biased region" description="Low complexity" evidence="1">
    <location>
        <begin position="17"/>
        <end position="38"/>
    </location>
</feature>
<feature type="region of interest" description="Disordered" evidence="1">
    <location>
        <begin position="1"/>
        <end position="109"/>
    </location>
</feature>
<evidence type="ECO:0000313" key="3">
    <source>
        <dbReference type="EMBL" id="BAD23693.1"/>
    </source>
</evidence>
<reference evidence="4" key="4">
    <citation type="journal article" date="2008" name="Nucleic Acids Res.">
        <title>The rice annotation project database (RAP-DB): 2008 update.</title>
        <authorList>
            <consortium name="The rice annotation project (RAP)"/>
        </authorList>
    </citation>
    <scope>GENOME REANNOTATION</scope>
    <source>
        <strain evidence="4">cv. Nipponbare</strain>
    </source>
</reference>
<organism evidence="3 4">
    <name type="scientific">Oryza sativa subsp. japonica</name>
    <name type="common">Rice</name>
    <dbReference type="NCBI Taxonomy" id="39947"/>
    <lineage>
        <taxon>Eukaryota</taxon>
        <taxon>Viridiplantae</taxon>
        <taxon>Streptophyta</taxon>
        <taxon>Embryophyta</taxon>
        <taxon>Tracheophyta</taxon>
        <taxon>Spermatophyta</taxon>
        <taxon>Magnoliopsida</taxon>
        <taxon>Liliopsida</taxon>
        <taxon>Poales</taxon>
        <taxon>Poaceae</taxon>
        <taxon>BOP clade</taxon>
        <taxon>Oryzoideae</taxon>
        <taxon>Oryzeae</taxon>
        <taxon>Oryzinae</taxon>
        <taxon>Oryza</taxon>
        <taxon>Oryza sativa</taxon>
    </lineage>
</organism>
<sequence length="350" mass="37030">MAVAAGQPEENRGVTRGLASAHTRLAAAAAGTKATAAHGPGGHRQRRHDARKHGRRLAKGRKREGERGAHRGRRRQDDHGEAAGGGTGGDGTASPMVSGAREEADGRRLHHGMEVEVLGRTGQRHGRPERKMREEGLTVAREIRRPVSFRRWEATTEVLLGAAQRVAEVARAVTSAATAACGWRRFKVVAARVRGGMVVPAAHGEAKPKEPTAWRGSGYGDGGVQPEFAGGRRRAERRGESEVESAGLGKHGEMDEGSTGVVYIGSGGRKGAGTRQIWAATAGRMGWRRREKAVDLAPVLAGKAGEVGEDEVGNRYHALVGWGGAREARRRGAKPEAMAAVGATGGWGRR</sequence>
<feature type="compositionally biased region" description="Gly residues" evidence="1">
    <location>
        <begin position="82"/>
        <end position="91"/>
    </location>
</feature>
<reference evidence="3" key="2">
    <citation type="submission" date="2002-11" db="EMBL/GenBank/DDBJ databases">
        <title>Oryza sativa nipponbare(GA3) genomic DNA, chromosome 9, BAC clone:OSJNBa0011D16.</title>
        <authorList>
            <person name="Sasaki T."/>
            <person name="Matsumoto T."/>
            <person name="Katayose Y."/>
        </authorList>
    </citation>
    <scope>NUCLEOTIDE SEQUENCE</scope>
</reference>
<dbReference type="EMBL" id="AP005892">
    <property type="protein sequence ID" value="BAD23693.1"/>
    <property type="molecule type" value="Genomic_DNA"/>
</dbReference>
<feature type="compositionally biased region" description="Basic and acidic residues" evidence="1">
    <location>
        <begin position="63"/>
        <end position="81"/>
    </location>
</feature>
<evidence type="ECO:0000313" key="2">
    <source>
        <dbReference type="EMBL" id="BAD23518.1"/>
    </source>
</evidence>
<dbReference type="Proteomes" id="UP000000763">
    <property type="component" value="Chromosome 9"/>
</dbReference>
<feature type="region of interest" description="Disordered" evidence="1">
    <location>
        <begin position="203"/>
        <end position="252"/>
    </location>
</feature>
<proteinExistence type="predicted"/>
<reference evidence="4" key="3">
    <citation type="journal article" date="2005" name="Nature">
        <title>The map-based sequence of the rice genome.</title>
        <authorList>
            <consortium name="International rice genome sequencing project (IRGSP)"/>
            <person name="Matsumoto T."/>
            <person name="Wu J."/>
            <person name="Kanamori H."/>
            <person name="Katayose Y."/>
            <person name="Fujisawa M."/>
            <person name="Namiki N."/>
            <person name="Mizuno H."/>
            <person name="Yamamoto K."/>
            <person name="Antonio B.A."/>
            <person name="Baba T."/>
            <person name="Sakata K."/>
            <person name="Nagamura Y."/>
            <person name="Aoki H."/>
            <person name="Arikawa K."/>
            <person name="Arita K."/>
            <person name="Bito T."/>
            <person name="Chiden Y."/>
            <person name="Fujitsuka N."/>
            <person name="Fukunaka R."/>
            <person name="Hamada M."/>
            <person name="Harada C."/>
            <person name="Hayashi A."/>
            <person name="Hijishita S."/>
            <person name="Honda M."/>
            <person name="Hosokawa S."/>
            <person name="Ichikawa Y."/>
            <person name="Idonuma A."/>
            <person name="Iijima M."/>
            <person name="Ikeda M."/>
            <person name="Ikeno M."/>
            <person name="Ito K."/>
            <person name="Ito S."/>
            <person name="Ito T."/>
            <person name="Ito Y."/>
            <person name="Ito Y."/>
            <person name="Iwabuchi A."/>
            <person name="Kamiya K."/>
            <person name="Karasawa W."/>
            <person name="Kurita K."/>
            <person name="Katagiri S."/>
            <person name="Kikuta A."/>
            <person name="Kobayashi H."/>
            <person name="Kobayashi N."/>
            <person name="Machita K."/>
            <person name="Maehara T."/>
            <person name="Masukawa M."/>
            <person name="Mizubayashi T."/>
            <person name="Mukai Y."/>
            <person name="Nagasaki H."/>
            <person name="Nagata Y."/>
            <person name="Naito S."/>
            <person name="Nakashima M."/>
            <person name="Nakama Y."/>
            <person name="Nakamichi Y."/>
            <person name="Nakamura M."/>
            <person name="Meguro A."/>
            <person name="Negishi M."/>
            <person name="Ohta I."/>
            <person name="Ohta T."/>
            <person name="Okamoto M."/>
            <person name="Ono N."/>
            <person name="Saji S."/>
            <person name="Sakaguchi M."/>
            <person name="Sakai K."/>
            <person name="Shibata M."/>
            <person name="Shimokawa T."/>
            <person name="Song J."/>
            <person name="Takazaki Y."/>
            <person name="Terasawa K."/>
            <person name="Tsugane M."/>
            <person name="Tsuji K."/>
            <person name="Ueda S."/>
            <person name="Waki K."/>
            <person name="Yamagata H."/>
            <person name="Yamamoto M."/>
            <person name="Yamamoto S."/>
            <person name="Yamane H."/>
            <person name="Yoshiki S."/>
            <person name="Yoshihara R."/>
            <person name="Yukawa K."/>
            <person name="Zhong H."/>
            <person name="Yano M."/>
            <person name="Yuan Q."/>
            <person name="Ouyang S."/>
            <person name="Liu J."/>
            <person name="Jones K.M."/>
            <person name="Gansberger K."/>
            <person name="Moffat K."/>
            <person name="Hill J."/>
            <person name="Bera J."/>
            <person name="Fadrosh D."/>
            <person name="Jin S."/>
            <person name="Johri S."/>
            <person name="Kim M."/>
            <person name="Overton L."/>
            <person name="Reardon M."/>
            <person name="Tsitrin T."/>
            <person name="Vuong H."/>
            <person name="Weaver B."/>
            <person name="Ciecko A."/>
            <person name="Tallon L."/>
            <person name="Jackson J."/>
            <person name="Pai G."/>
            <person name="Aken S.V."/>
            <person name="Utterback T."/>
            <person name="Reidmuller S."/>
            <person name="Feldblyum T."/>
            <person name="Hsiao J."/>
            <person name="Zismann V."/>
            <person name="Iobst S."/>
            <person name="de Vazeille A.R."/>
            <person name="Buell C.R."/>
            <person name="Ying K."/>
            <person name="Li Y."/>
            <person name="Lu T."/>
            <person name="Huang Y."/>
            <person name="Zhao Q."/>
            <person name="Feng Q."/>
            <person name="Zhang L."/>
            <person name="Zhu J."/>
            <person name="Weng Q."/>
            <person name="Mu J."/>
            <person name="Lu Y."/>
            <person name="Fan D."/>
            <person name="Liu Y."/>
            <person name="Guan J."/>
            <person name="Zhang Y."/>
            <person name="Yu S."/>
            <person name="Liu X."/>
            <person name="Zhang Y."/>
            <person name="Hong G."/>
            <person name="Han B."/>
            <person name="Choisne N."/>
            <person name="Demange N."/>
            <person name="Orjeda G."/>
            <person name="Samain S."/>
            <person name="Cattolico L."/>
            <person name="Pelletier E."/>
            <person name="Couloux A."/>
            <person name="Segurens B."/>
            <person name="Wincker P."/>
            <person name="D'Hont A."/>
            <person name="Scarpelli C."/>
            <person name="Weissenbach J."/>
            <person name="Salanoubat M."/>
            <person name="Quetier F."/>
            <person name="Yu Y."/>
            <person name="Kim H.R."/>
            <person name="Rambo T."/>
            <person name="Currie J."/>
            <person name="Collura K."/>
            <person name="Luo M."/>
            <person name="Yang T."/>
            <person name="Ammiraju J.S.S."/>
            <person name="Engler F."/>
            <person name="Soderlund C."/>
            <person name="Wing R.A."/>
            <person name="Palmer L.E."/>
            <person name="de la Bastide M."/>
            <person name="Spiegel L."/>
            <person name="Nascimento L."/>
            <person name="Zutavern T."/>
            <person name="O'Shaughnessy A."/>
            <person name="Dike S."/>
            <person name="Dedhia N."/>
            <person name="Preston R."/>
            <person name="Balija V."/>
            <person name="McCombie W.R."/>
            <person name="Chow T."/>
            <person name="Chen H."/>
            <person name="Chung M."/>
            <person name="Chen C."/>
            <person name="Shaw J."/>
            <person name="Wu H."/>
            <person name="Hsiao K."/>
            <person name="Chao Y."/>
            <person name="Chu M."/>
            <person name="Cheng C."/>
            <person name="Hour A."/>
            <person name="Lee P."/>
            <person name="Lin S."/>
            <person name="Lin Y."/>
            <person name="Liou J."/>
            <person name="Liu S."/>
            <person name="Hsing Y."/>
            <person name="Raghuvanshi S."/>
            <person name="Mohanty A."/>
            <person name="Bharti A.K."/>
            <person name="Gaur A."/>
            <person name="Gupta V."/>
            <person name="Kumar D."/>
            <person name="Ravi V."/>
            <person name="Vij S."/>
            <person name="Kapur A."/>
            <person name="Khurana P."/>
            <person name="Khurana P."/>
            <person name="Khurana J.P."/>
            <person name="Tyagi A.K."/>
            <person name="Gaikwad K."/>
            <person name="Singh A."/>
            <person name="Dalal V."/>
            <person name="Srivastava S."/>
            <person name="Dixit A."/>
            <person name="Pal A.K."/>
            <person name="Ghazi I.A."/>
            <person name="Yadav M."/>
            <person name="Pandit A."/>
            <person name="Bhargava A."/>
            <person name="Sureshbabu K."/>
            <person name="Batra K."/>
            <person name="Sharma T.R."/>
            <person name="Mohapatra T."/>
            <person name="Singh N.K."/>
            <person name="Messing J."/>
            <person name="Nelson A.B."/>
            <person name="Fuks G."/>
            <person name="Kavchok S."/>
            <person name="Keizer G."/>
            <person name="Linton E."/>
            <person name="Llaca V."/>
            <person name="Song R."/>
            <person name="Tanyolac B."/>
            <person name="Young S."/>
            <person name="Ho-Il K."/>
            <person name="Hahn J.H."/>
            <person name="Sangsakoo G."/>
            <person name="Vanavichit A."/>
            <person name="de Mattos Luiz.A.T."/>
            <person name="Zimmer P.D."/>
            <person name="Malone G."/>
            <person name="Dellagostin O."/>
            <person name="de Oliveira A.C."/>
            <person name="Bevan M."/>
            <person name="Bancroft I."/>
            <person name="Minx P."/>
            <person name="Cordum H."/>
            <person name="Wilson R."/>
            <person name="Cheng Z."/>
            <person name="Jin W."/>
            <person name="Jiang J."/>
            <person name="Leong S.A."/>
            <person name="Iwama H."/>
            <person name="Gojobori T."/>
            <person name="Itoh T."/>
            <person name="Niimura Y."/>
            <person name="Fujii Y."/>
            <person name="Habara T."/>
            <person name="Sakai H."/>
            <person name="Sato Y."/>
            <person name="Wilson G."/>
            <person name="Kumar K."/>
            <person name="McCouch S."/>
            <person name="Juretic N."/>
            <person name="Hoen D."/>
            <person name="Wright S."/>
            <person name="Bruskiewich R."/>
            <person name="Bureau T."/>
            <person name="Miyao A."/>
            <person name="Hirochika H."/>
            <person name="Nishikawa T."/>
            <person name="Kadowaki K."/>
            <person name="Sugiura M."/>
            <person name="Burr B."/>
            <person name="Sasaki T."/>
        </authorList>
    </citation>
    <scope>NUCLEOTIDE SEQUENCE [LARGE SCALE GENOMIC DNA]</scope>
    <source>
        <strain evidence="4">cv. Nipponbare</strain>
    </source>
</reference>
<name>Q6K2C3_ORYSJ</name>
<protein>
    <submittedName>
        <fullName evidence="3">Uncharacterized protein</fullName>
    </submittedName>
</protein>
<dbReference type="EMBL" id="AP005727">
    <property type="protein sequence ID" value="BAD23518.1"/>
    <property type="molecule type" value="Genomic_DNA"/>
</dbReference>
<dbReference type="AlphaFoldDB" id="Q6K2C3"/>
<reference evidence="2" key="1">
    <citation type="submission" date="2002-09" db="EMBL/GenBank/DDBJ databases">
        <title>Oryza sativa nipponbare(GA3) genomic DNA, chromosome 9, BAC clone:OSJNBa0038I09.</title>
        <authorList>
            <person name="Sasaki T."/>
            <person name="Matsumoto T."/>
            <person name="Katayose Y."/>
        </authorList>
    </citation>
    <scope>NUCLEOTIDE SEQUENCE</scope>
</reference>
<feature type="compositionally biased region" description="Basic and acidic residues" evidence="1">
    <location>
        <begin position="100"/>
        <end position="109"/>
    </location>
</feature>
<feature type="compositionally biased region" description="Basic residues" evidence="1">
    <location>
        <begin position="41"/>
        <end position="62"/>
    </location>
</feature>